<dbReference type="AlphaFoldDB" id="A0AAV4RP33"/>
<evidence type="ECO:0000256" key="1">
    <source>
        <dbReference type="SAM" id="MobiDB-lite"/>
    </source>
</evidence>
<dbReference type="EMBL" id="BPLQ01006472">
    <property type="protein sequence ID" value="GIY22711.1"/>
    <property type="molecule type" value="Genomic_DNA"/>
</dbReference>
<reference evidence="2 3" key="1">
    <citation type="submission" date="2021-06" db="EMBL/GenBank/DDBJ databases">
        <title>Caerostris darwini draft genome.</title>
        <authorList>
            <person name="Kono N."/>
            <person name="Arakawa K."/>
        </authorList>
    </citation>
    <scope>NUCLEOTIDE SEQUENCE [LARGE SCALE GENOMIC DNA]</scope>
</reference>
<evidence type="ECO:0000313" key="2">
    <source>
        <dbReference type="EMBL" id="GIY22711.1"/>
    </source>
</evidence>
<evidence type="ECO:0000313" key="3">
    <source>
        <dbReference type="Proteomes" id="UP001054837"/>
    </source>
</evidence>
<organism evidence="2 3">
    <name type="scientific">Caerostris darwini</name>
    <dbReference type="NCBI Taxonomy" id="1538125"/>
    <lineage>
        <taxon>Eukaryota</taxon>
        <taxon>Metazoa</taxon>
        <taxon>Ecdysozoa</taxon>
        <taxon>Arthropoda</taxon>
        <taxon>Chelicerata</taxon>
        <taxon>Arachnida</taxon>
        <taxon>Araneae</taxon>
        <taxon>Araneomorphae</taxon>
        <taxon>Entelegynae</taxon>
        <taxon>Araneoidea</taxon>
        <taxon>Araneidae</taxon>
        <taxon>Caerostris</taxon>
    </lineage>
</organism>
<gene>
    <name evidence="2" type="ORF">CDAR_204031</name>
</gene>
<name>A0AAV4RP33_9ARAC</name>
<comment type="caution">
    <text evidence="2">The sequence shown here is derived from an EMBL/GenBank/DDBJ whole genome shotgun (WGS) entry which is preliminary data.</text>
</comment>
<proteinExistence type="predicted"/>
<accession>A0AAV4RP33</accession>
<dbReference type="Proteomes" id="UP001054837">
    <property type="component" value="Unassembled WGS sequence"/>
</dbReference>
<protein>
    <submittedName>
        <fullName evidence="2">Uncharacterized protein</fullName>
    </submittedName>
</protein>
<feature type="compositionally biased region" description="Polar residues" evidence="1">
    <location>
        <begin position="65"/>
        <end position="86"/>
    </location>
</feature>
<feature type="region of interest" description="Disordered" evidence="1">
    <location>
        <begin position="54"/>
        <end position="86"/>
    </location>
</feature>
<sequence length="86" mass="9246">MTAAFAVTGLKLQPNSTLANGKYTGEASNVCCTPKHFHRTPGCFQMPLRPEAMRSGESAGKLALTRTTSTENGRTKGSSYLFMSSR</sequence>
<keyword evidence="3" id="KW-1185">Reference proteome</keyword>